<dbReference type="EMBL" id="LT552071">
    <property type="protein sequence ID" value="SAL98380.1"/>
    <property type="molecule type" value="Genomic_DNA"/>
</dbReference>
<evidence type="ECO:0000313" key="11">
    <source>
        <dbReference type="EMBL" id="SAL98380.1"/>
    </source>
</evidence>
<evidence type="ECO:0000256" key="10">
    <source>
        <dbReference type="SAM" id="Coils"/>
    </source>
</evidence>
<feature type="coiled-coil region" evidence="10">
    <location>
        <begin position="49"/>
        <end position="76"/>
    </location>
</feature>
<dbReference type="Gene3D" id="3.40.50.150">
    <property type="entry name" value="Vaccinia Virus protein VP39"/>
    <property type="match status" value="1"/>
</dbReference>
<dbReference type="GO" id="GO:0002940">
    <property type="term" value="P:tRNA N2-guanine methylation"/>
    <property type="evidence" value="ECO:0007669"/>
    <property type="project" value="TreeGrafter"/>
</dbReference>
<dbReference type="InterPro" id="IPR029063">
    <property type="entry name" value="SAM-dependent_MTases_sf"/>
</dbReference>
<organism evidence="11">
    <name type="scientific">Absidia glauca</name>
    <name type="common">Pin mould</name>
    <dbReference type="NCBI Taxonomy" id="4829"/>
    <lineage>
        <taxon>Eukaryota</taxon>
        <taxon>Fungi</taxon>
        <taxon>Fungi incertae sedis</taxon>
        <taxon>Mucoromycota</taxon>
        <taxon>Mucoromycotina</taxon>
        <taxon>Mucoromycetes</taxon>
        <taxon>Mucorales</taxon>
        <taxon>Cunninghamellaceae</taxon>
        <taxon>Absidia</taxon>
    </lineage>
</organism>
<evidence type="ECO:0000256" key="8">
    <source>
        <dbReference type="ARBA" id="ARBA00051897"/>
    </source>
</evidence>
<evidence type="ECO:0000256" key="6">
    <source>
        <dbReference type="ARBA" id="ARBA00022884"/>
    </source>
</evidence>
<dbReference type="InterPro" id="IPR042296">
    <property type="entry name" value="tRNA_met_Trm1_C"/>
</dbReference>
<dbReference type="InterPro" id="IPR002905">
    <property type="entry name" value="Trm1"/>
</dbReference>
<dbReference type="GO" id="GO:0000049">
    <property type="term" value="F:tRNA binding"/>
    <property type="evidence" value="ECO:0007669"/>
    <property type="project" value="UniProtKB-UniRule"/>
</dbReference>
<dbReference type="InParanoid" id="A0A168MEE8"/>
<keyword evidence="3 9" id="KW-0808">Transferase</keyword>
<evidence type="ECO:0000256" key="5">
    <source>
        <dbReference type="ARBA" id="ARBA00022694"/>
    </source>
</evidence>
<keyword evidence="1 9" id="KW-0820">tRNA-binding</keyword>
<dbReference type="PANTHER" id="PTHR10631">
    <property type="entry name" value="N 2 ,N 2 -DIMETHYLGUANOSINE TRNA METHYLTRANSFERASE"/>
    <property type="match status" value="1"/>
</dbReference>
<keyword evidence="5 9" id="KW-0819">tRNA processing</keyword>
<dbReference type="OrthoDB" id="6349953at2759"/>
<dbReference type="GO" id="GO:0005634">
    <property type="term" value="C:nucleus"/>
    <property type="evidence" value="ECO:0007669"/>
    <property type="project" value="TreeGrafter"/>
</dbReference>
<dbReference type="AlphaFoldDB" id="A0A168MEE8"/>
<dbReference type="FunCoup" id="A0A168MEE8">
    <property type="interactions" value="1205"/>
</dbReference>
<name>A0A168MEE8_ABSGL</name>
<keyword evidence="12" id="KW-1185">Reference proteome</keyword>
<dbReference type="FunFam" id="3.30.56.70:FF:000001">
    <property type="entry name" value="tRNA (guanine(26)-N(2))-dimethyltransferase"/>
    <property type="match status" value="1"/>
</dbReference>
<dbReference type="NCBIfam" id="TIGR00308">
    <property type="entry name" value="TRM1"/>
    <property type="match status" value="1"/>
</dbReference>
<keyword evidence="10" id="KW-0175">Coiled coil</keyword>
<dbReference type="OMA" id="VFYNPVM"/>
<dbReference type="CDD" id="cd02440">
    <property type="entry name" value="AdoMet_MTases"/>
    <property type="match status" value="1"/>
</dbReference>
<dbReference type="Proteomes" id="UP000078561">
    <property type="component" value="Unassembled WGS sequence"/>
</dbReference>
<keyword evidence="6 9" id="KW-0694">RNA-binding</keyword>
<evidence type="ECO:0000313" key="12">
    <source>
        <dbReference type="Proteomes" id="UP000078561"/>
    </source>
</evidence>
<evidence type="ECO:0000256" key="9">
    <source>
        <dbReference type="PROSITE-ProRule" id="PRU00958"/>
    </source>
</evidence>
<dbReference type="STRING" id="4829.A0A168MEE8"/>
<dbReference type="Gene3D" id="3.30.56.70">
    <property type="entry name" value="N2,N2-dimethylguanosine tRNA methyltransferase, C-terminal domain"/>
    <property type="match status" value="1"/>
</dbReference>
<sequence length="545" mass="60794">MTDIDISLYNTVTEGKATILFPKTNEVFYNPVQEFNRDMSIAAIRTWSEMVMQEKRDRAEKRLANAKTEDDRLRLAQVSEYGVFLDSRKVDEGFSFNILEALAATGLRSIRYAKEIPNLRQVVANDLLEEAVESIRRNTAYNGLDQDLVRANKGDAMRVMYDTVGTKQKYDVVDLDPYGSAAPFVDGAIQAVSEGGLLCVTCTDLGILTGSGYPETCFGKYNGMPLKGTFPHEMALRLVLQMLQTSAGRYRRYIVPMMSCSIDFYIRVFVRVYTSPSEVKKAASKIGVIYECSGCHAFATQPLGKINIRDNGSERHTPGSGPPVNNTCEHCGSLHNIGGPAWVAGLHNQTFLDKMLQHIHANEENYGTSTRMKGMVSVIQEELDDPCYWTLQRLCGTLHCTSIPMLDLYSAILNAGYKVSGSHCSPKAIKTNAPSLVVWDILRAYVKTHPVVMANISKDDPARNILAKEPSITVDFTRHPDAVAESRKGVRYQLNPTPNWGPKARAVKKQKTEQDHTILPPDRPVYHDKDKVNVQKKEMGRTVSI</sequence>
<dbReference type="SUPFAM" id="SSF53335">
    <property type="entry name" value="S-adenosyl-L-methionine-dependent methyltransferases"/>
    <property type="match status" value="1"/>
</dbReference>
<evidence type="ECO:0000256" key="1">
    <source>
        <dbReference type="ARBA" id="ARBA00022555"/>
    </source>
</evidence>
<dbReference type="GO" id="GO:0160104">
    <property type="term" value="F:tRNA (guanine(26)-N2)-dimethyltransferase activity"/>
    <property type="evidence" value="ECO:0007669"/>
    <property type="project" value="UniProtKB-UniRule"/>
</dbReference>
<keyword evidence="4 9" id="KW-0949">S-adenosyl-L-methionine</keyword>
<proteinExistence type="inferred from homology"/>
<evidence type="ECO:0000256" key="4">
    <source>
        <dbReference type="ARBA" id="ARBA00022691"/>
    </source>
</evidence>
<keyword evidence="2 9" id="KW-0489">Methyltransferase</keyword>
<protein>
    <recommendedName>
        <fullName evidence="7 9">tRNA (guanine(26)-N(2))-dimethyltransferase</fullName>
        <ecNumber evidence="7 9">2.1.1.216</ecNumber>
    </recommendedName>
</protein>
<dbReference type="PANTHER" id="PTHR10631:SF3">
    <property type="entry name" value="TRNA (GUANINE(26)-N(2))-DIMETHYLTRANSFERASE"/>
    <property type="match status" value="1"/>
</dbReference>
<evidence type="ECO:0000256" key="3">
    <source>
        <dbReference type="ARBA" id="ARBA00022679"/>
    </source>
</evidence>
<evidence type="ECO:0000256" key="7">
    <source>
        <dbReference type="ARBA" id="ARBA00039099"/>
    </source>
</evidence>
<dbReference type="PROSITE" id="PS51626">
    <property type="entry name" value="SAM_MT_TRM1"/>
    <property type="match status" value="1"/>
</dbReference>
<comment type="similarity">
    <text evidence="9">Belongs to the class I-like SAM-binding methyltransferase superfamily. Trm1 family.</text>
</comment>
<gene>
    <name evidence="11" type="primary">ABSGL_03909.1 scaffold 4693</name>
</gene>
<dbReference type="Pfam" id="PF02005">
    <property type="entry name" value="TRM"/>
    <property type="match status" value="1"/>
</dbReference>
<evidence type="ECO:0000256" key="2">
    <source>
        <dbReference type="ARBA" id="ARBA00022603"/>
    </source>
</evidence>
<comment type="catalytic activity">
    <reaction evidence="8 9">
        <text>guanosine(26) in tRNA + 2 S-adenosyl-L-methionine = N(2)-dimethylguanosine(26) in tRNA + 2 S-adenosyl-L-homocysteine + 2 H(+)</text>
        <dbReference type="Rhea" id="RHEA:43140"/>
        <dbReference type="Rhea" id="RHEA-COMP:10359"/>
        <dbReference type="Rhea" id="RHEA-COMP:10360"/>
        <dbReference type="ChEBI" id="CHEBI:15378"/>
        <dbReference type="ChEBI" id="CHEBI:57856"/>
        <dbReference type="ChEBI" id="CHEBI:59789"/>
        <dbReference type="ChEBI" id="CHEBI:74269"/>
        <dbReference type="ChEBI" id="CHEBI:74513"/>
        <dbReference type="EC" id="2.1.1.216"/>
    </reaction>
</comment>
<dbReference type="EC" id="2.1.1.216" evidence="7 9"/>
<accession>A0A168MEE8</accession>
<reference evidence="11" key="1">
    <citation type="submission" date="2016-04" db="EMBL/GenBank/DDBJ databases">
        <authorList>
            <person name="Evans L.H."/>
            <person name="Alamgir A."/>
            <person name="Owens N."/>
            <person name="Weber N.D."/>
            <person name="Virtaneva K."/>
            <person name="Barbian K."/>
            <person name="Babar A."/>
            <person name="Rosenke K."/>
        </authorList>
    </citation>
    <scope>NUCLEOTIDE SEQUENCE [LARGE SCALE GENOMIC DNA]</scope>
    <source>
        <strain evidence="11">CBS 101.48</strain>
    </source>
</reference>